<gene>
    <name evidence="1" type="ordered locus">Psyc_0861</name>
</gene>
<reference evidence="1 2" key="1">
    <citation type="journal article" date="2010" name="Appl. Environ. Microbiol.">
        <title>The genome sequence of Psychrobacter arcticus 273-4, a psychroactive Siberian permafrost bacterium, reveals mechanisms for adaptation to low-temperature growth.</title>
        <authorList>
            <person name="Ayala-del-Rio H.L."/>
            <person name="Chain P.S."/>
            <person name="Grzymski J.J."/>
            <person name="Ponder M.A."/>
            <person name="Ivanova N."/>
            <person name="Bergholz P.W."/>
            <person name="Di Bartolo G."/>
            <person name="Hauser L."/>
            <person name="Land M."/>
            <person name="Bakermans C."/>
            <person name="Rodrigues D."/>
            <person name="Klappenbach J."/>
            <person name="Zarka D."/>
            <person name="Larimer F."/>
            <person name="Richardson P."/>
            <person name="Murray A."/>
            <person name="Thomashow M."/>
            <person name="Tiedje J.M."/>
        </authorList>
    </citation>
    <scope>NUCLEOTIDE SEQUENCE [LARGE SCALE GENOMIC DNA]</scope>
    <source>
        <strain evidence="2">DSM 17307 / VKM B-2377 / 273-4</strain>
    </source>
</reference>
<dbReference type="STRING" id="259536.Psyc_0861"/>
<dbReference type="EMBL" id="CP000082">
    <property type="protein sequence ID" value="AAZ18714.1"/>
    <property type="molecule type" value="Genomic_DNA"/>
</dbReference>
<dbReference type="Proteomes" id="UP000000546">
    <property type="component" value="Chromosome"/>
</dbReference>
<accession>Q4FTE4</accession>
<dbReference type="AlphaFoldDB" id="Q4FTE4"/>
<protein>
    <submittedName>
        <fullName evidence="1">Uncharacterized protein</fullName>
    </submittedName>
</protein>
<name>Q4FTE4_PSYA2</name>
<dbReference type="HOGENOM" id="CLU_2397452_0_0_6"/>
<dbReference type="KEGG" id="par:Psyc_0861"/>
<organism evidence="1 2">
    <name type="scientific">Psychrobacter arcticus (strain DSM 17307 / VKM B-2377 / 273-4)</name>
    <dbReference type="NCBI Taxonomy" id="259536"/>
    <lineage>
        <taxon>Bacteria</taxon>
        <taxon>Pseudomonadati</taxon>
        <taxon>Pseudomonadota</taxon>
        <taxon>Gammaproteobacteria</taxon>
        <taxon>Moraxellales</taxon>
        <taxon>Moraxellaceae</taxon>
        <taxon>Psychrobacter</taxon>
    </lineage>
</organism>
<proteinExistence type="predicted"/>
<keyword evidence="2" id="KW-1185">Reference proteome</keyword>
<evidence type="ECO:0000313" key="1">
    <source>
        <dbReference type="EMBL" id="AAZ18714.1"/>
    </source>
</evidence>
<evidence type="ECO:0000313" key="2">
    <source>
        <dbReference type="Proteomes" id="UP000000546"/>
    </source>
</evidence>
<sequence length="111" mass="12051">MQAFFMPKIKGVFMKSVCPCCHSSAVYEMTDSAHDHLIDELLSPAALIGLGVSLCKSFRVHPVIGVMVGTALATMIEMAQSNTALPMLINKQYRCDDCTHVFSSIHSSSSL</sequence>